<dbReference type="GO" id="GO:0015074">
    <property type="term" value="P:DNA integration"/>
    <property type="evidence" value="ECO:0007669"/>
    <property type="project" value="InterPro"/>
</dbReference>
<evidence type="ECO:0000313" key="3">
    <source>
        <dbReference type="EMBL" id="GAU31749.1"/>
    </source>
</evidence>
<keyword evidence="4" id="KW-1185">Reference proteome</keyword>
<dbReference type="Gene3D" id="3.30.420.10">
    <property type="entry name" value="Ribonuclease H-like superfamily/Ribonuclease H"/>
    <property type="match status" value="1"/>
</dbReference>
<accession>A0A2Z6NJ92</accession>
<dbReference type="Proteomes" id="UP000242715">
    <property type="component" value="Unassembled WGS sequence"/>
</dbReference>
<feature type="compositionally biased region" description="Basic and acidic residues" evidence="1">
    <location>
        <begin position="10"/>
        <end position="20"/>
    </location>
</feature>
<dbReference type="GO" id="GO:0003676">
    <property type="term" value="F:nucleic acid binding"/>
    <property type="evidence" value="ECO:0007669"/>
    <property type="project" value="InterPro"/>
</dbReference>
<feature type="region of interest" description="Disordered" evidence="1">
    <location>
        <begin position="776"/>
        <end position="807"/>
    </location>
</feature>
<sequence length="818" mass="92305">MRRQVSADKLLFDPEIEKTARRNNSKTRKRKQLAKQRKQQEGTSVSISSTSSIAEETMAEDQQQQDVNGGGGPMPCHNSPRRLAHLARPPRGARQTEMKTGFLQLLYANPFAGLSHEDPYNHLVKFYEMVGSLGASEAEEESVFQRGFPHSLIAKALQHYGVKHKVASPYHPQTNGQAEVSNREIKRILEKTVSASRKDWSLKLDEALWAYRTAFKSPIGLTPFQMVYGKACHLPVELEHKAFWALKFLNFDESQAGEKRKLQMHELEEMRCQAYESSKLYKEKVKSYHDKRIVNKEFKPGQMVLLFNSRLRLFPGKLKSKWSGPFKVHEVKPYGAIVLEDPISNDRWTVNGISESRNGFWPSCICKIMQEFCFLICSPSEQVGRLATSANPASSPAASQFWVWSPGLATGEKPSVFWSPVLASTRWATRGMAPKTKNVGTKRKSGAEQWERYKELEKRTVWPERIFDISEEGEFGRFVEIINQQAWGRLVNPPSGLNYDLVREFYANAISAEEGQAISFRTMVRGREIWFNRDAINAYLGNPSNLPSDELCEFSKLVARGNWDVPAINQTLLRPGAYVEYNADGSSPLRAIRDDLTKLSQLLLLLVLNNILPKSHTSDATMRVLGLMYFTDQGLQIDVARLIAQEMKHMVLSGIRQVPLRATCNLGFPGLIMGLIGATKMTLPQQMSHHIQTIDDAHALRHCKYRRVIPDPNQQEGQQAAPPPAMPTIDPTLQNWFYHTWDQNAANHRADVAMYEAMYRMSLQQPINEPSLFQTHIAWPGDRPNFSGGAGADDEAGPGVDGDDDQIDEAAADAFVDD</sequence>
<dbReference type="InterPro" id="IPR001584">
    <property type="entry name" value="Integrase_cat-core"/>
</dbReference>
<name>A0A2Z6NJ92_TRISU</name>
<dbReference type="PANTHER" id="PTHR48475:SF1">
    <property type="entry name" value="RNASE H TYPE-1 DOMAIN-CONTAINING PROTEIN"/>
    <property type="match status" value="1"/>
</dbReference>
<feature type="compositionally biased region" description="Basic residues" evidence="1">
    <location>
        <begin position="21"/>
        <end position="37"/>
    </location>
</feature>
<dbReference type="InterPro" id="IPR036397">
    <property type="entry name" value="RNaseH_sf"/>
</dbReference>
<feature type="compositionally biased region" description="Acidic residues" evidence="1">
    <location>
        <begin position="792"/>
        <end position="807"/>
    </location>
</feature>
<gene>
    <name evidence="3" type="ORF">TSUD_146370</name>
</gene>
<dbReference type="AlphaFoldDB" id="A0A2Z6NJ92"/>
<dbReference type="PANTHER" id="PTHR48475">
    <property type="entry name" value="RIBONUCLEASE H"/>
    <property type="match status" value="1"/>
</dbReference>
<dbReference type="InterPro" id="IPR046796">
    <property type="entry name" value="Transposase_32_dom"/>
</dbReference>
<evidence type="ECO:0000259" key="2">
    <source>
        <dbReference type="PROSITE" id="PS50994"/>
    </source>
</evidence>
<feature type="region of interest" description="Disordered" evidence="1">
    <location>
        <begin position="1"/>
        <end position="83"/>
    </location>
</feature>
<evidence type="ECO:0000313" key="4">
    <source>
        <dbReference type="Proteomes" id="UP000242715"/>
    </source>
</evidence>
<dbReference type="SUPFAM" id="SSF53098">
    <property type="entry name" value="Ribonuclease H-like"/>
    <property type="match status" value="1"/>
</dbReference>
<dbReference type="InterPro" id="IPR012337">
    <property type="entry name" value="RNaseH-like_sf"/>
</dbReference>
<dbReference type="PROSITE" id="PS50994">
    <property type="entry name" value="INTEGRASE"/>
    <property type="match status" value="1"/>
</dbReference>
<protein>
    <recommendedName>
        <fullName evidence="2">Integrase catalytic domain-containing protein</fullName>
    </recommendedName>
</protein>
<evidence type="ECO:0000256" key="1">
    <source>
        <dbReference type="SAM" id="MobiDB-lite"/>
    </source>
</evidence>
<organism evidence="3 4">
    <name type="scientific">Trifolium subterraneum</name>
    <name type="common">Subterranean clover</name>
    <dbReference type="NCBI Taxonomy" id="3900"/>
    <lineage>
        <taxon>Eukaryota</taxon>
        <taxon>Viridiplantae</taxon>
        <taxon>Streptophyta</taxon>
        <taxon>Embryophyta</taxon>
        <taxon>Tracheophyta</taxon>
        <taxon>Spermatophyta</taxon>
        <taxon>Magnoliopsida</taxon>
        <taxon>eudicotyledons</taxon>
        <taxon>Gunneridae</taxon>
        <taxon>Pentapetalae</taxon>
        <taxon>rosids</taxon>
        <taxon>fabids</taxon>
        <taxon>Fabales</taxon>
        <taxon>Fabaceae</taxon>
        <taxon>Papilionoideae</taxon>
        <taxon>50 kb inversion clade</taxon>
        <taxon>NPAAA clade</taxon>
        <taxon>Hologalegina</taxon>
        <taxon>IRL clade</taxon>
        <taxon>Trifolieae</taxon>
        <taxon>Trifolium</taxon>
    </lineage>
</organism>
<proteinExistence type="predicted"/>
<dbReference type="OrthoDB" id="1723222at2759"/>
<dbReference type="EMBL" id="DF973467">
    <property type="protein sequence ID" value="GAU31749.1"/>
    <property type="molecule type" value="Genomic_DNA"/>
</dbReference>
<reference evidence="4" key="1">
    <citation type="journal article" date="2017" name="Front. Plant Sci.">
        <title>Climate Clever Clovers: New Paradigm to Reduce the Environmental Footprint of Ruminants by Breeding Low Methanogenic Forages Utilizing Haplotype Variation.</title>
        <authorList>
            <person name="Kaur P."/>
            <person name="Appels R."/>
            <person name="Bayer P.E."/>
            <person name="Keeble-Gagnere G."/>
            <person name="Wang J."/>
            <person name="Hirakawa H."/>
            <person name="Shirasawa K."/>
            <person name="Vercoe P."/>
            <person name="Stefanova K."/>
            <person name="Durmic Z."/>
            <person name="Nichols P."/>
            <person name="Revell C."/>
            <person name="Isobe S.N."/>
            <person name="Edwards D."/>
            <person name="Erskine W."/>
        </authorList>
    </citation>
    <scope>NUCLEOTIDE SEQUENCE [LARGE SCALE GENOMIC DNA]</scope>
    <source>
        <strain evidence="4">cv. Daliak</strain>
    </source>
</reference>
<dbReference type="Pfam" id="PF20167">
    <property type="entry name" value="Transposase_32"/>
    <property type="match status" value="1"/>
</dbReference>
<feature type="domain" description="Integrase catalytic" evidence="2">
    <location>
        <begin position="148"/>
        <end position="231"/>
    </location>
</feature>
<feature type="compositionally biased region" description="Low complexity" evidence="1">
    <location>
        <begin position="43"/>
        <end position="53"/>
    </location>
</feature>